<dbReference type="GO" id="GO:0033214">
    <property type="term" value="P:siderophore-iron import into cell"/>
    <property type="evidence" value="ECO:0007669"/>
    <property type="project" value="TreeGrafter"/>
</dbReference>
<reference evidence="9 10" key="1">
    <citation type="submission" date="2016-10" db="EMBL/GenBank/DDBJ databases">
        <authorList>
            <person name="de Groot N.N."/>
        </authorList>
    </citation>
    <scope>NUCLEOTIDE SEQUENCE [LARGE SCALE GENOMIC DNA]</scope>
    <source>
        <strain evidence="9 10">DSM 21632</strain>
    </source>
</reference>
<dbReference type="GO" id="GO:0005886">
    <property type="term" value="C:plasma membrane"/>
    <property type="evidence" value="ECO:0007669"/>
    <property type="project" value="UniProtKB-SubCell"/>
</dbReference>
<evidence type="ECO:0000256" key="2">
    <source>
        <dbReference type="ARBA" id="ARBA00007935"/>
    </source>
</evidence>
<dbReference type="PANTHER" id="PTHR30472">
    <property type="entry name" value="FERRIC ENTEROBACTIN TRANSPORT SYSTEM PERMEASE PROTEIN"/>
    <property type="match status" value="1"/>
</dbReference>
<keyword evidence="4" id="KW-1003">Cell membrane</keyword>
<keyword evidence="6 8" id="KW-1133">Transmembrane helix</keyword>
<keyword evidence="10" id="KW-1185">Reference proteome</keyword>
<dbReference type="SUPFAM" id="SSF81345">
    <property type="entry name" value="ABC transporter involved in vitamin B12 uptake, BtuC"/>
    <property type="match status" value="1"/>
</dbReference>
<dbReference type="Gene3D" id="1.10.3470.10">
    <property type="entry name" value="ABC transporter involved in vitamin B12 uptake, BtuC"/>
    <property type="match status" value="1"/>
</dbReference>
<dbReference type="RefSeq" id="WP_091270691.1">
    <property type="nucleotide sequence ID" value="NZ_FNDK01000001.1"/>
</dbReference>
<gene>
    <name evidence="9" type="ORF">SAMN05192534_101401</name>
</gene>
<feature type="transmembrane region" description="Helical" evidence="8">
    <location>
        <begin position="157"/>
        <end position="178"/>
    </location>
</feature>
<feature type="transmembrane region" description="Helical" evidence="8">
    <location>
        <begin position="247"/>
        <end position="274"/>
    </location>
</feature>
<evidence type="ECO:0000256" key="4">
    <source>
        <dbReference type="ARBA" id="ARBA00022475"/>
    </source>
</evidence>
<evidence type="ECO:0000256" key="8">
    <source>
        <dbReference type="SAM" id="Phobius"/>
    </source>
</evidence>
<feature type="transmembrane region" description="Helical" evidence="8">
    <location>
        <begin position="70"/>
        <end position="90"/>
    </location>
</feature>
<evidence type="ECO:0000313" key="10">
    <source>
        <dbReference type="Proteomes" id="UP000199163"/>
    </source>
</evidence>
<evidence type="ECO:0000256" key="1">
    <source>
        <dbReference type="ARBA" id="ARBA00004651"/>
    </source>
</evidence>
<dbReference type="FunFam" id="1.10.3470.10:FF:000001">
    <property type="entry name" value="Vitamin B12 ABC transporter permease BtuC"/>
    <property type="match status" value="1"/>
</dbReference>
<accession>A0A1G7Z6B1</accession>
<keyword evidence="3" id="KW-0813">Transport</keyword>
<dbReference type="InterPro" id="IPR000522">
    <property type="entry name" value="ABC_transptr_permease_BtuC"/>
</dbReference>
<dbReference type="GO" id="GO:0022857">
    <property type="term" value="F:transmembrane transporter activity"/>
    <property type="evidence" value="ECO:0007669"/>
    <property type="project" value="InterPro"/>
</dbReference>
<dbReference type="OrthoDB" id="9811721at2"/>
<feature type="transmembrane region" description="Helical" evidence="8">
    <location>
        <begin position="316"/>
        <end position="335"/>
    </location>
</feature>
<dbReference type="EMBL" id="FNDK01000001">
    <property type="protein sequence ID" value="SDH03670.1"/>
    <property type="molecule type" value="Genomic_DNA"/>
</dbReference>
<dbReference type="CDD" id="cd06550">
    <property type="entry name" value="TM_ABC_iron-siderophores_like"/>
    <property type="match status" value="1"/>
</dbReference>
<keyword evidence="5 8" id="KW-0812">Transmembrane</keyword>
<proteinExistence type="inferred from homology"/>
<evidence type="ECO:0000256" key="3">
    <source>
        <dbReference type="ARBA" id="ARBA00022448"/>
    </source>
</evidence>
<evidence type="ECO:0000256" key="6">
    <source>
        <dbReference type="ARBA" id="ARBA00022989"/>
    </source>
</evidence>
<evidence type="ECO:0000256" key="7">
    <source>
        <dbReference type="ARBA" id="ARBA00023136"/>
    </source>
</evidence>
<organism evidence="9 10">
    <name type="scientific">Alteribacillus persepolensis</name>
    <dbReference type="NCBI Taxonomy" id="568899"/>
    <lineage>
        <taxon>Bacteria</taxon>
        <taxon>Bacillati</taxon>
        <taxon>Bacillota</taxon>
        <taxon>Bacilli</taxon>
        <taxon>Bacillales</taxon>
        <taxon>Bacillaceae</taxon>
        <taxon>Alteribacillus</taxon>
    </lineage>
</organism>
<dbReference type="Pfam" id="PF01032">
    <property type="entry name" value="FecCD"/>
    <property type="match status" value="1"/>
</dbReference>
<comment type="subcellular location">
    <subcellularLocation>
        <location evidence="1">Cell membrane</location>
        <topology evidence="1">Multi-pass membrane protein</topology>
    </subcellularLocation>
</comment>
<dbReference type="InterPro" id="IPR037294">
    <property type="entry name" value="ABC_BtuC-like"/>
</dbReference>
<feature type="transmembrane region" description="Helical" evidence="8">
    <location>
        <begin position="97"/>
        <end position="119"/>
    </location>
</feature>
<evidence type="ECO:0000313" key="9">
    <source>
        <dbReference type="EMBL" id="SDH03670.1"/>
    </source>
</evidence>
<feature type="transmembrane region" description="Helical" evidence="8">
    <location>
        <begin position="125"/>
        <end position="145"/>
    </location>
</feature>
<protein>
    <submittedName>
        <fullName evidence="9">Iron complex transport system permease protein</fullName>
    </submittedName>
</protein>
<evidence type="ECO:0000256" key="5">
    <source>
        <dbReference type="ARBA" id="ARBA00022692"/>
    </source>
</evidence>
<dbReference type="STRING" id="568899.SAMN05192534_101401"/>
<feature type="transmembrane region" description="Helical" evidence="8">
    <location>
        <begin position="12"/>
        <end position="34"/>
    </location>
</feature>
<dbReference type="AlphaFoldDB" id="A0A1G7Z6B1"/>
<dbReference type="PANTHER" id="PTHR30472:SF67">
    <property type="entry name" value="PERMEASE OF ABC TRANSPORTER-RELATED"/>
    <property type="match status" value="1"/>
</dbReference>
<feature type="transmembrane region" description="Helical" evidence="8">
    <location>
        <begin position="190"/>
        <end position="218"/>
    </location>
</feature>
<feature type="transmembrane region" description="Helical" evidence="8">
    <location>
        <begin position="286"/>
        <end position="304"/>
    </location>
</feature>
<dbReference type="Proteomes" id="UP000199163">
    <property type="component" value="Unassembled WGS sequence"/>
</dbReference>
<comment type="similarity">
    <text evidence="2">Belongs to the binding-protein-dependent transport system permease family. FecCD subfamily.</text>
</comment>
<sequence length="342" mass="36584">MKRKERSMPFLYIGLTAALLFTCFISLFIGAASLSPRVVIHVFLKVFGNAGGELTTSEHIIWSLRLPRTVLALTVGAGLAVCGVAIQALIKNPLADPYILGVSSGASLGAVLAIIVGTFSFIGSFAIPVSAFVGALSAVAVVYMLAKERFHLSITKLLLSGVAISMICSALTSLVVILNPRDEGIQTALYWMLGSLAGAEMSELWLPLMVISFGYMYLFLSYRSLNVLVTDDQTAQSVGLRIETFKIALIMLTALLTSVLVAYSGAIGFVGLMIPHVARMIVGADHRILLPVSAFIGSLFLIWADIAARTIASPEELPIGIITAVCGGPFFIWLLRKSHYTV</sequence>
<name>A0A1G7Z6B1_9BACI</name>
<keyword evidence="7 8" id="KW-0472">Membrane</keyword>